<organism evidence="1 2">
    <name type="scientific">Alternaria arborescens</name>
    <dbReference type="NCBI Taxonomy" id="156630"/>
    <lineage>
        <taxon>Eukaryota</taxon>
        <taxon>Fungi</taxon>
        <taxon>Dikarya</taxon>
        <taxon>Ascomycota</taxon>
        <taxon>Pezizomycotina</taxon>
        <taxon>Dothideomycetes</taxon>
        <taxon>Pleosporomycetidae</taxon>
        <taxon>Pleosporales</taxon>
        <taxon>Pleosporineae</taxon>
        <taxon>Pleosporaceae</taxon>
        <taxon>Alternaria</taxon>
        <taxon>Alternaria sect. Alternaria</taxon>
    </lineage>
</organism>
<dbReference type="OrthoDB" id="366390at2759"/>
<gene>
    <name evidence="1" type="ORF">AA0113_g11221</name>
</gene>
<dbReference type="AlphaFoldDB" id="A0A4Q4QDV2"/>
<sequence length="199" mass="22580">MNIALIYWIPEAFQTYVTYEVLATPSLYAYNKMRAGREILKHKLADFLYTRSTKLNGFVRTHVPNFINRIIYITESWITGDQAISTLRRVICELFVRNCDGALRFVLTDTNKLSIQDKQETMASSGANLIATVAAIGDLYILRMQAAKDKDLLWAKSPAFGYPLDVAVYAGHFGVVKAIAQQAVTNQNEDVVDLHHRYR</sequence>
<name>A0A4Q4QDV2_9PLEO</name>
<evidence type="ECO:0000313" key="1">
    <source>
        <dbReference type="EMBL" id="RYO39081.1"/>
    </source>
</evidence>
<protein>
    <submittedName>
        <fullName evidence="1">Uncharacterized protein</fullName>
    </submittedName>
</protein>
<evidence type="ECO:0000313" key="2">
    <source>
        <dbReference type="Proteomes" id="UP000293823"/>
    </source>
</evidence>
<comment type="caution">
    <text evidence="1">The sequence shown here is derived from an EMBL/GenBank/DDBJ whole genome shotgun (WGS) entry which is preliminary data.</text>
</comment>
<accession>A0A4Q4QDV2</accession>
<keyword evidence="2" id="KW-1185">Reference proteome</keyword>
<dbReference type="Proteomes" id="UP000293823">
    <property type="component" value="Unassembled WGS sequence"/>
</dbReference>
<dbReference type="EMBL" id="PEJP01000065">
    <property type="protein sequence ID" value="RYO39081.1"/>
    <property type="molecule type" value="Genomic_DNA"/>
</dbReference>
<proteinExistence type="predicted"/>
<reference evidence="2" key="1">
    <citation type="journal article" date="2019" name="bioRxiv">
        <title>Genomics, evolutionary history and diagnostics of the Alternaria alternata species group including apple and Asian pear pathotypes.</title>
        <authorList>
            <person name="Armitage A.D."/>
            <person name="Cockerton H.M."/>
            <person name="Sreenivasaprasad S."/>
            <person name="Woodhall J.W."/>
            <person name="Lane C.R."/>
            <person name="Harrison R.J."/>
            <person name="Clarkson J.P."/>
        </authorList>
    </citation>
    <scope>NUCLEOTIDE SEQUENCE [LARGE SCALE GENOMIC DNA]</scope>
    <source>
        <strain evidence="2">RGR 97.0016</strain>
    </source>
</reference>